<evidence type="ECO:0008006" key="3">
    <source>
        <dbReference type="Google" id="ProtNLM"/>
    </source>
</evidence>
<name>A0A1N7F156_9ACTN</name>
<dbReference type="AlphaFoldDB" id="A0A1N7F156"/>
<dbReference type="GO" id="GO:0005975">
    <property type="term" value="P:carbohydrate metabolic process"/>
    <property type="evidence" value="ECO:0007669"/>
    <property type="project" value="UniProtKB-ARBA"/>
</dbReference>
<protein>
    <recommendedName>
        <fullName evidence="3">Ig-like domain-containing protein</fullName>
    </recommendedName>
</protein>
<dbReference type="Proteomes" id="UP000186096">
    <property type="component" value="Unassembled WGS sequence"/>
</dbReference>
<reference evidence="2" key="1">
    <citation type="submission" date="2017-01" db="EMBL/GenBank/DDBJ databases">
        <authorList>
            <person name="Varghese N."/>
            <person name="Submissions S."/>
        </authorList>
    </citation>
    <scope>NUCLEOTIDE SEQUENCE [LARGE SCALE GENOMIC DNA]</scope>
    <source>
        <strain evidence="2">ATCC 12950</strain>
    </source>
</reference>
<dbReference type="InterPro" id="IPR036179">
    <property type="entry name" value="Ig-like_dom_sf"/>
</dbReference>
<organism evidence="1 2">
    <name type="scientific">Microbispora rosea</name>
    <dbReference type="NCBI Taxonomy" id="58117"/>
    <lineage>
        <taxon>Bacteria</taxon>
        <taxon>Bacillati</taxon>
        <taxon>Actinomycetota</taxon>
        <taxon>Actinomycetes</taxon>
        <taxon>Streptosporangiales</taxon>
        <taxon>Streptosporangiaceae</taxon>
        <taxon>Microbispora</taxon>
    </lineage>
</organism>
<proteinExistence type="predicted"/>
<gene>
    <name evidence="1" type="ORF">SAMN05421833_12041</name>
</gene>
<dbReference type="SUPFAM" id="SSF48726">
    <property type="entry name" value="Immunoglobulin"/>
    <property type="match status" value="1"/>
</dbReference>
<evidence type="ECO:0000313" key="2">
    <source>
        <dbReference type="Proteomes" id="UP000186096"/>
    </source>
</evidence>
<dbReference type="EMBL" id="FTNI01000020">
    <property type="protein sequence ID" value="SIR93982.1"/>
    <property type="molecule type" value="Genomic_DNA"/>
</dbReference>
<dbReference type="InterPro" id="IPR013783">
    <property type="entry name" value="Ig-like_fold"/>
</dbReference>
<accession>A0A1N7F156</accession>
<keyword evidence="2" id="KW-1185">Reference proteome</keyword>
<evidence type="ECO:0000313" key="1">
    <source>
        <dbReference type="EMBL" id="SIR93982.1"/>
    </source>
</evidence>
<sequence>MGISDPMRLRMLADGRLGNPRTRSRLHPGYATAAAATIAVALTPIEAAGPASAATDAAALIAVGRQQAPRIDQSPVALIAFAGETATFDVSGHGMPAATVTWEMRKRAPGNDKWTPIRGAASDVLEVAASKSVDGTQYRAVYSNTIDGKVYETRSASATLRVVGKK</sequence>
<dbReference type="Gene3D" id="2.60.40.10">
    <property type="entry name" value="Immunoglobulins"/>
    <property type="match status" value="1"/>
</dbReference>